<proteinExistence type="inferred from homology"/>
<dbReference type="KEGG" id="wca:WEOB_332"/>
<dbReference type="AlphaFoldDB" id="A0A0H5C5M9"/>
<dbReference type="EMBL" id="LN774881">
    <property type="protein sequence ID" value="CEN32266.1"/>
    <property type="molecule type" value="Genomic_DNA"/>
</dbReference>
<comment type="similarity">
    <text evidence="1 11">Belongs to the DnaX/STICHEL family.</text>
</comment>
<dbReference type="InterPro" id="IPR022754">
    <property type="entry name" value="DNA_pol_III_gamma-3"/>
</dbReference>
<dbReference type="InterPro" id="IPR008921">
    <property type="entry name" value="DNA_pol3_clamp-load_cplx_C"/>
</dbReference>
<keyword evidence="2 11" id="KW-0808">Transferase</keyword>
<keyword evidence="5" id="KW-0479">Metal-binding</keyword>
<evidence type="ECO:0000256" key="7">
    <source>
        <dbReference type="ARBA" id="ARBA00022833"/>
    </source>
</evidence>
<feature type="domain" description="AAA+ ATPase" evidence="12">
    <location>
        <begin position="37"/>
        <end position="178"/>
    </location>
</feature>
<evidence type="ECO:0000256" key="10">
    <source>
        <dbReference type="ARBA" id="ARBA00049244"/>
    </source>
</evidence>
<dbReference type="SUPFAM" id="SSF48019">
    <property type="entry name" value="post-AAA+ oligomerization domain-like"/>
    <property type="match status" value="1"/>
</dbReference>
<dbReference type="CDD" id="cd18137">
    <property type="entry name" value="HLD_clamp_pol_III_gamma_tau"/>
    <property type="match status" value="1"/>
</dbReference>
<evidence type="ECO:0000256" key="3">
    <source>
        <dbReference type="ARBA" id="ARBA00022695"/>
    </source>
</evidence>
<gene>
    <name evidence="11 13" type="primary">dnaX</name>
    <name evidence="13" type="ORF">WEOB_332</name>
</gene>
<dbReference type="GO" id="GO:0005524">
    <property type="term" value="F:ATP binding"/>
    <property type="evidence" value="ECO:0007669"/>
    <property type="project" value="UniProtKB-KW"/>
</dbReference>
<keyword evidence="6 11" id="KW-0547">Nucleotide-binding</keyword>
<dbReference type="PANTHER" id="PTHR11669:SF0">
    <property type="entry name" value="PROTEIN STICHEL-LIKE 2"/>
    <property type="match status" value="1"/>
</dbReference>
<comment type="subunit">
    <text evidence="11">DNA polymerase III contains a core (composed of alpha, epsilon and theta chains) that associates with a tau subunit. This core dimerizes to form the POLIII' complex. PolIII' associates with the gamma complex (composed of gamma, delta, delta', psi and chi chains) and with the beta chain to form the complete DNA polymerase III complex.</text>
</comment>
<keyword evidence="4 11" id="KW-0235">DNA replication</keyword>
<reference evidence="14" key="1">
    <citation type="submission" date="2015-01" db="EMBL/GenBank/DDBJ databases">
        <authorList>
            <person name="Manzano-Marin A."/>
            <person name="Manzano-Marin A."/>
        </authorList>
    </citation>
    <scope>NUCLEOTIDE SEQUENCE [LARGE SCALE GENOMIC DNA]</scope>
    <source>
        <strain evidence="14">obscurior</strain>
    </source>
</reference>
<dbReference type="InterPro" id="IPR012763">
    <property type="entry name" value="DNA_pol_III_sug/sutau_N"/>
</dbReference>
<dbReference type="GO" id="GO:0009360">
    <property type="term" value="C:DNA polymerase III complex"/>
    <property type="evidence" value="ECO:0007669"/>
    <property type="project" value="InterPro"/>
</dbReference>
<evidence type="ECO:0000256" key="6">
    <source>
        <dbReference type="ARBA" id="ARBA00022741"/>
    </source>
</evidence>
<keyword evidence="9 11" id="KW-0239">DNA-directed DNA polymerase</keyword>
<dbReference type="SMART" id="SM00382">
    <property type="entry name" value="AAA"/>
    <property type="match status" value="1"/>
</dbReference>
<dbReference type="PANTHER" id="PTHR11669">
    <property type="entry name" value="REPLICATION FACTOR C / DNA POLYMERASE III GAMMA-TAU SUBUNIT"/>
    <property type="match status" value="1"/>
</dbReference>
<evidence type="ECO:0000256" key="2">
    <source>
        <dbReference type="ARBA" id="ARBA00022679"/>
    </source>
</evidence>
<dbReference type="GO" id="GO:0046872">
    <property type="term" value="F:metal ion binding"/>
    <property type="evidence" value="ECO:0007669"/>
    <property type="project" value="UniProtKB-KW"/>
</dbReference>
<comment type="function">
    <text evidence="11">DNA polymerase III is a complex, multichain enzyme responsible for most of the replicative synthesis in bacteria. This DNA polymerase also exhibits 3' to 5' exonuclease activity.</text>
</comment>
<keyword evidence="8 11" id="KW-0067">ATP-binding</keyword>
<dbReference type="Pfam" id="PF13177">
    <property type="entry name" value="DNA_pol3_delta2"/>
    <property type="match status" value="1"/>
</dbReference>
<evidence type="ECO:0000256" key="8">
    <source>
        <dbReference type="ARBA" id="ARBA00022840"/>
    </source>
</evidence>
<keyword evidence="7" id="KW-0862">Zinc</keyword>
<evidence type="ECO:0000313" key="14">
    <source>
        <dbReference type="Proteomes" id="UP000242753"/>
    </source>
</evidence>
<evidence type="ECO:0000256" key="4">
    <source>
        <dbReference type="ARBA" id="ARBA00022705"/>
    </source>
</evidence>
<dbReference type="SUPFAM" id="SSF52540">
    <property type="entry name" value="P-loop containing nucleoside triphosphate hydrolases"/>
    <property type="match status" value="1"/>
</dbReference>
<dbReference type="Gene3D" id="3.40.50.300">
    <property type="entry name" value="P-loop containing nucleotide triphosphate hydrolases"/>
    <property type="match status" value="1"/>
</dbReference>
<name>A0A0H5C5M9_9ENTR</name>
<dbReference type="InterPro" id="IPR050238">
    <property type="entry name" value="DNA_Rep/Repair_Clamp_Loader"/>
</dbReference>
<keyword evidence="3 11" id="KW-0548">Nucleotidyltransferase</keyword>
<keyword evidence="14" id="KW-1185">Reference proteome</keyword>
<dbReference type="STRING" id="1594731.WEOB_332"/>
<accession>A0A0H5C5M9</accession>
<dbReference type="FunFam" id="1.10.8.60:FF:000013">
    <property type="entry name" value="DNA polymerase III subunit gamma/tau"/>
    <property type="match status" value="1"/>
</dbReference>
<evidence type="ECO:0000313" key="13">
    <source>
        <dbReference type="EMBL" id="CEN32266.1"/>
    </source>
</evidence>
<dbReference type="Pfam" id="PF12169">
    <property type="entry name" value="DNA_pol3_gamma3"/>
    <property type="match status" value="1"/>
</dbReference>
<dbReference type="RefSeq" id="WP_281263806.1">
    <property type="nucleotide sequence ID" value="NZ_LN774881.1"/>
</dbReference>
<evidence type="ECO:0000256" key="9">
    <source>
        <dbReference type="ARBA" id="ARBA00022932"/>
    </source>
</evidence>
<sequence>MVYQALARKWRPKNFDDVIGQNHILTALKNSFFLKRVHHAYLFSGMHGIGKTSIARLMGKSLNCQKGINITSCGSCDHCLQIEHGNFVDFIEIDAASRAKIEDIRELLDNVQYMPIKGRFKIYLIDEVHMLSRYSFNALLKILEEPPSYVKFFLATTDLQKLPITILSRCLLFYLQALSVDQIKNRLEFILLKEDIQFEYCALYSISRESRGSMRDALSLADQAIALGNGVINENTVFHMLGIIHKGYSLSLLESLINLNVQKILKKLEEYFLLGLNWDGLLVDMIFVLHSISLIQLFSKDCINKEDYEKGFSLYRLNRLAFCINKTDLQLYYQILLRGRKDLLYAPNCRIGFEMILFKIIIHRSNKKKNFFYDK</sequence>
<dbReference type="FunFam" id="3.40.50.300:FF:000014">
    <property type="entry name" value="DNA polymerase III subunit gamma/tau"/>
    <property type="match status" value="1"/>
</dbReference>
<dbReference type="InterPro" id="IPR003593">
    <property type="entry name" value="AAA+_ATPase"/>
</dbReference>
<dbReference type="GO" id="GO:0006261">
    <property type="term" value="P:DNA-templated DNA replication"/>
    <property type="evidence" value="ECO:0007669"/>
    <property type="project" value="TreeGrafter"/>
</dbReference>
<dbReference type="InterPro" id="IPR027417">
    <property type="entry name" value="P-loop_NTPase"/>
</dbReference>
<dbReference type="Proteomes" id="UP000242753">
    <property type="component" value="Chromosome I"/>
</dbReference>
<dbReference type="GO" id="GO:0003677">
    <property type="term" value="F:DNA binding"/>
    <property type="evidence" value="ECO:0007669"/>
    <property type="project" value="InterPro"/>
</dbReference>
<dbReference type="PATRIC" id="fig|1594731.3.peg.309"/>
<evidence type="ECO:0000259" key="12">
    <source>
        <dbReference type="SMART" id="SM00382"/>
    </source>
</evidence>
<dbReference type="NCBIfam" id="TIGR02397">
    <property type="entry name" value="dnaX_nterm"/>
    <property type="match status" value="1"/>
</dbReference>
<dbReference type="Gene3D" id="1.10.8.60">
    <property type="match status" value="1"/>
</dbReference>
<dbReference type="EC" id="2.7.7.7" evidence="11"/>
<comment type="catalytic activity">
    <reaction evidence="10 11">
        <text>DNA(n) + a 2'-deoxyribonucleoside 5'-triphosphate = DNA(n+1) + diphosphate</text>
        <dbReference type="Rhea" id="RHEA:22508"/>
        <dbReference type="Rhea" id="RHEA-COMP:17339"/>
        <dbReference type="Rhea" id="RHEA-COMP:17340"/>
        <dbReference type="ChEBI" id="CHEBI:33019"/>
        <dbReference type="ChEBI" id="CHEBI:61560"/>
        <dbReference type="ChEBI" id="CHEBI:173112"/>
        <dbReference type="EC" id="2.7.7.7"/>
    </reaction>
</comment>
<dbReference type="GO" id="GO:0003887">
    <property type="term" value="F:DNA-directed DNA polymerase activity"/>
    <property type="evidence" value="ECO:0007669"/>
    <property type="project" value="UniProtKB-KW"/>
</dbReference>
<evidence type="ECO:0000256" key="5">
    <source>
        <dbReference type="ARBA" id="ARBA00022723"/>
    </source>
</evidence>
<protein>
    <recommendedName>
        <fullName evidence="11">DNA polymerase III subunit gamma/tau</fullName>
        <ecNumber evidence="11">2.7.7.7</ecNumber>
    </recommendedName>
</protein>
<dbReference type="CDD" id="cd00009">
    <property type="entry name" value="AAA"/>
    <property type="match status" value="1"/>
</dbReference>
<evidence type="ECO:0000256" key="1">
    <source>
        <dbReference type="ARBA" id="ARBA00006360"/>
    </source>
</evidence>
<evidence type="ECO:0000256" key="11">
    <source>
        <dbReference type="RuleBase" id="RU364063"/>
    </source>
</evidence>
<dbReference type="Pfam" id="PF22608">
    <property type="entry name" value="DNAX_ATPase_lid"/>
    <property type="match status" value="1"/>
</dbReference>
<dbReference type="Gene3D" id="1.20.272.10">
    <property type="match status" value="1"/>
</dbReference>
<dbReference type="InterPro" id="IPR045085">
    <property type="entry name" value="HLD_clamp_pol_III_gamma_tau"/>
</dbReference>
<organism evidence="13 14">
    <name type="scientific">Candidatus Westeberhardia cardiocondylae</name>
    <dbReference type="NCBI Taxonomy" id="1594731"/>
    <lineage>
        <taxon>Bacteria</taxon>
        <taxon>Pseudomonadati</taxon>
        <taxon>Pseudomonadota</taxon>
        <taxon>Gammaproteobacteria</taxon>
        <taxon>Enterobacterales</taxon>
        <taxon>Enterobacteriaceae</taxon>
        <taxon>ant endosymbionts</taxon>
        <taxon>Candidatus Westeberhardia</taxon>
    </lineage>
</organism>